<name>A0A0G3GPB1_9CORY</name>
<reference evidence="1 2" key="1">
    <citation type="submission" date="2015-05" db="EMBL/GenBank/DDBJ databases">
        <title>Complete genome sequence of Corynebacterium epidermidicanis DSM 45586, isolated from the skin of a dog suffering from pruritus.</title>
        <authorList>
            <person name="Ruckert C."/>
            <person name="Albersmeier A."/>
            <person name="Winkler A."/>
            <person name="Tauch A."/>
        </authorList>
    </citation>
    <scope>NUCLEOTIDE SEQUENCE [LARGE SCALE GENOMIC DNA]</scope>
    <source>
        <strain evidence="1 2">DSM 45586</strain>
    </source>
</reference>
<protein>
    <submittedName>
        <fullName evidence="1">Putative DUF2800 family protein</fullName>
    </submittedName>
</protein>
<accession>A0A0G3GPB1</accession>
<gene>
    <name evidence="1" type="ORF">CEPID_05645</name>
</gene>
<dbReference type="KEGG" id="cei:CEPID_05645"/>
<dbReference type="OrthoDB" id="9766061at2"/>
<dbReference type="Gene3D" id="3.90.320.10">
    <property type="match status" value="1"/>
</dbReference>
<dbReference type="EMBL" id="CP011541">
    <property type="protein sequence ID" value="AKK02994.1"/>
    <property type="molecule type" value="Genomic_DNA"/>
</dbReference>
<evidence type="ECO:0000313" key="2">
    <source>
        <dbReference type="Proteomes" id="UP000035368"/>
    </source>
</evidence>
<dbReference type="InterPro" id="IPR011604">
    <property type="entry name" value="PDDEXK-like_dom_sf"/>
</dbReference>
<dbReference type="RefSeq" id="WP_052843392.1">
    <property type="nucleotide sequence ID" value="NZ_CP011541.1"/>
</dbReference>
<dbReference type="Proteomes" id="UP000035368">
    <property type="component" value="Chromosome"/>
</dbReference>
<dbReference type="PATRIC" id="fig|1050174.4.peg.1141"/>
<dbReference type="InterPro" id="IPR021229">
    <property type="entry name" value="DUF2800"/>
</dbReference>
<keyword evidence="2" id="KW-1185">Reference proteome</keyword>
<sequence>MAPVAHATLSASGAHRWINCTPSALIEAALRAEHGDTSSPAAEQGTVAHALAEWKIRRLDHRLRDDAGEKPASPLIDEEMEEHTSDYATFILERASQAQADDPSFVMAVEQRLDFSHLVPGGFGTADCIIIAGNRIEVIDFKYGQGVLVEAEENPQLMLYGLGALHAFGSLYDLSEVQLTIVQPRRQSISTWSLSTHDLERWGHEVVGPAADLAAQGEGEFKPGFWCQFCRIAPTCRARAEKNLE</sequence>
<organism evidence="1 2">
    <name type="scientific">Corynebacterium epidermidicanis</name>
    <dbReference type="NCBI Taxonomy" id="1050174"/>
    <lineage>
        <taxon>Bacteria</taxon>
        <taxon>Bacillati</taxon>
        <taxon>Actinomycetota</taxon>
        <taxon>Actinomycetes</taxon>
        <taxon>Mycobacteriales</taxon>
        <taxon>Corynebacteriaceae</taxon>
        <taxon>Corynebacterium</taxon>
    </lineage>
</organism>
<proteinExistence type="predicted"/>
<evidence type="ECO:0000313" key="1">
    <source>
        <dbReference type="EMBL" id="AKK02994.1"/>
    </source>
</evidence>
<dbReference type="STRING" id="1050174.CEPID_05645"/>
<dbReference type="Pfam" id="PF10926">
    <property type="entry name" value="DUF2800"/>
    <property type="match status" value="1"/>
</dbReference>
<dbReference type="AlphaFoldDB" id="A0A0G3GPB1"/>